<reference evidence="1 2" key="1">
    <citation type="submission" date="2020-04" db="EMBL/GenBank/DDBJ databases">
        <title>Advantages and limits of metagenomic assembly and binning of a giant virus.</title>
        <authorList>
            <person name="Schulz F."/>
            <person name="Andreani J."/>
            <person name="Francis R."/>
            <person name="Boudjemaa H."/>
            <person name="Bou Khalil J.Y."/>
            <person name="Lee J."/>
            <person name="La Scola B."/>
            <person name="Woyke T."/>
        </authorList>
    </citation>
    <scope>NUCLEOTIDE SEQUENCE [LARGE SCALE GENOMIC DNA]</scope>
    <source>
        <strain evidence="1 2">FV1/VV64</strain>
    </source>
</reference>
<keyword evidence="1" id="KW-0489">Methyltransferase</keyword>
<keyword evidence="2" id="KW-1185">Reference proteome</keyword>
<dbReference type="InterPro" id="IPR019012">
    <property type="entry name" value="RNA_cap_Gua-N2-MeTrfase"/>
</dbReference>
<keyword evidence="1" id="KW-0808">Transferase</keyword>
<evidence type="ECO:0000313" key="2">
    <source>
        <dbReference type="Proteomes" id="UP001162001"/>
    </source>
</evidence>
<organism evidence="1 2">
    <name type="scientific">Fadolivirus FV1/VV64</name>
    <dbReference type="NCBI Taxonomy" id="3070911"/>
    <lineage>
        <taxon>Viruses</taxon>
        <taxon>Varidnaviria</taxon>
        <taxon>Bamfordvirae</taxon>
        <taxon>Nucleocytoviricota</taxon>
        <taxon>Megaviricetes</taxon>
        <taxon>Imitervirales</taxon>
        <taxon>Mimiviridae</taxon>
        <taxon>Klosneuvirinae</taxon>
        <taxon>Fadolivirus</taxon>
        <taxon>Fadolivirus algeromassiliense</taxon>
    </lineage>
</organism>
<dbReference type="Gene3D" id="3.40.50.150">
    <property type="entry name" value="Vaccinia Virus protein VP39"/>
    <property type="match status" value="1"/>
</dbReference>
<sequence>MDPNSKKVSVILRLFPYLENKEDATKLKIDDDSIHYISIREYAEKISGIIRDNLTKIGIKENDAVITDATAGVGGDTISFAKHFKSVISMEINKDRSEYLQNNIAIYKCDNVTVMNGSCNDLLCTIPEHDVIFIDPPWQPDNTSYKQYDNLRLSIGLEPIEDFCNKLMNPSYMKCVPKLIVFKLPNNYDIAHFYKTVNIKNIYYYPLPKMIILVVLVNLSS</sequence>
<protein>
    <submittedName>
        <fullName evidence="1">RNA cap guanine-N2 methyltransferase</fullName>
    </submittedName>
</protein>
<dbReference type="Proteomes" id="UP001162001">
    <property type="component" value="Segment"/>
</dbReference>
<dbReference type="PANTHER" id="PTHR14741">
    <property type="entry name" value="S-ADENOSYLMETHIONINE-DEPENDENT METHYLTRANSFERASE RELATED"/>
    <property type="match status" value="1"/>
</dbReference>
<dbReference type="InterPro" id="IPR029063">
    <property type="entry name" value="SAM-dependent_MTases_sf"/>
</dbReference>
<name>A0A7D3QU30_9VIRU</name>
<dbReference type="PANTHER" id="PTHR14741:SF32">
    <property type="entry name" value="TRIMETHYLGUANOSINE SYNTHASE"/>
    <property type="match status" value="1"/>
</dbReference>
<evidence type="ECO:0000313" key="1">
    <source>
        <dbReference type="EMBL" id="QKF93825.1"/>
    </source>
</evidence>
<gene>
    <name evidence="1" type="ORF">Fadolivirus_1_367</name>
</gene>
<dbReference type="Pfam" id="PF09445">
    <property type="entry name" value="Methyltransf_15"/>
    <property type="match status" value="1"/>
</dbReference>
<dbReference type="EMBL" id="MT418680">
    <property type="protein sequence ID" value="QKF93825.1"/>
    <property type="molecule type" value="Genomic_DNA"/>
</dbReference>
<dbReference type="CDD" id="cd02440">
    <property type="entry name" value="AdoMet_MTases"/>
    <property type="match status" value="1"/>
</dbReference>
<dbReference type="SUPFAM" id="SSF53335">
    <property type="entry name" value="S-adenosyl-L-methionine-dependent methyltransferases"/>
    <property type="match status" value="1"/>
</dbReference>
<proteinExistence type="predicted"/>
<accession>A0A7D3QU30</accession>
<dbReference type="GO" id="GO:0071164">
    <property type="term" value="F:RNA cap trimethylguanosine synthase activity"/>
    <property type="evidence" value="ECO:0007669"/>
    <property type="project" value="TreeGrafter"/>
</dbReference>